<proteinExistence type="predicted"/>
<name>A0A0G4EQX6_VITBC</name>
<accession>A0A0G4EQX6</accession>
<feature type="region of interest" description="Disordered" evidence="1">
    <location>
        <begin position="80"/>
        <end position="112"/>
    </location>
</feature>
<gene>
    <name evidence="2" type="ORF">Vbra_20712</name>
</gene>
<evidence type="ECO:0000256" key="1">
    <source>
        <dbReference type="SAM" id="MobiDB-lite"/>
    </source>
</evidence>
<dbReference type="VEuPathDB" id="CryptoDB:Vbra_20712"/>
<feature type="compositionally biased region" description="Basic and acidic residues" evidence="1">
    <location>
        <begin position="92"/>
        <end position="103"/>
    </location>
</feature>
<sequence>MAQTFPKMGATGIKDKKLADAMDKLPDTIRKLWPDEKEHRPMIEALESSGRAGRVAPAMFVLYLTEEEVKARLPRMLLEDAAPQSAMPPPSYDRDKPSKDTVMTKKRKKGDQ</sequence>
<dbReference type="Proteomes" id="UP000041254">
    <property type="component" value="Unassembled WGS sequence"/>
</dbReference>
<dbReference type="PhylomeDB" id="A0A0G4EQX6"/>
<reference evidence="2 3" key="1">
    <citation type="submission" date="2014-11" db="EMBL/GenBank/DDBJ databases">
        <authorList>
            <person name="Zhu J."/>
            <person name="Qi W."/>
            <person name="Song R."/>
        </authorList>
    </citation>
    <scope>NUCLEOTIDE SEQUENCE [LARGE SCALE GENOMIC DNA]</scope>
</reference>
<keyword evidence="3" id="KW-1185">Reference proteome</keyword>
<protein>
    <submittedName>
        <fullName evidence="2">Uncharacterized protein</fullName>
    </submittedName>
</protein>
<dbReference type="EMBL" id="CDMY01000286">
    <property type="protein sequence ID" value="CEL99660.1"/>
    <property type="molecule type" value="Genomic_DNA"/>
</dbReference>
<organism evidence="2 3">
    <name type="scientific">Vitrella brassicaformis (strain CCMP3155)</name>
    <dbReference type="NCBI Taxonomy" id="1169540"/>
    <lineage>
        <taxon>Eukaryota</taxon>
        <taxon>Sar</taxon>
        <taxon>Alveolata</taxon>
        <taxon>Colpodellida</taxon>
        <taxon>Vitrellaceae</taxon>
        <taxon>Vitrella</taxon>
    </lineage>
</organism>
<evidence type="ECO:0000313" key="3">
    <source>
        <dbReference type="Proteomes" id="UP000041254"/>
    </source>
</evidence>
<dbReference type="InParanoid" id="A0A0G4EQX6"/>
<dbReference type="AlphaFoldDB" id="A0A0G4EQX6"/>
<evidence type="ECO:0000313" key="2">
    <source>
        <dbReference type="EMBL" id="CEL99660.1"/>
    </source>
</evidence>